<accession>A0A2N5NPU2</accession>
<name>A0A2N5NPU2_MEDGN</name>
<keyword evidence="4" id="KW-1003">Cell membrane</keyword>
<evidence type="ECO:0000256" key="6">
    <source>
        <dbReference type="ARBA" id="ARBA00022989"/>
    </source>
</evidence>
<dbReference type="PANTHER" id="PTHR21716:SF53">
    <property type="entry name" value="PERMEASE PERM-RELATED"/>
    <property type="match status" value="1"/>
</dbReference>
<feature type="transmembrane region" description="Helical" evidence="8">
    <location>
        <begin position="181"/>
        <end position="200"/>
    </location>
</feature>
<reference evidence="9" key="1">
    <citation type="journal article" date="2020" name="Cell Host Microbe">
        <title>Functional and Genomic Variation between Human-Derived Isolates of Lachnospiraceae Reveals Inter- and Intra-Species Diversity.</title>
        <authorList>
            <person name="Sorbara M.T."/>
            <person name="Littmann E.R."/>
            <person name="Fontana E."/>
            <person name="Moody T.U."/>
            <person name="Kohout C.E."/>
            <person name="Gjonbalaj M."/>
            <person name="Eaton V."/>
            <person name="Seok R."/>
            <person name="Leiner I.M."/>
            <person name="Pamer E.G."/>
        </authorList>
    </citation>
    <scope>NUCLEOTIDE SEQUENCE</scope>
    <source>
        <strain evidence="9">MSK.15.32</strain>
    </source>
</reference>
<feature type="transmembrane region" description="Helical" evidence="8">
    <location>
        <begin position="267"/>
        <end position="296"/>
    </location>
</feature>
<evidence type="ECO:0000256" key="4">
    <source>
        <dbReference type="ARBA" id="ARBA00022475"/>
    </source>
</evidence>
<protein>
    <submittedName>
        <fullName evidence="9">AI-2E family transporter</fullName>
    </submittedName>
</protein>
<evidence type="ECO:0000256" key="2">
    <source>
        <dbReference type="ARBA" id="ARBA00009773"/>
    </source>
</evidence>
<proteinExistence type="inferred from homology"/>
<dbReference type="PANTHER" id="PTHR21716">
    <property type="entry name" value="TRANSMEMBRANE PROTEIN"/>
    <property type="match status" value="1"/>
</dbReference>
<keyword evidence="6 8" id="KW-1133">Transmembrane helix</keyword>
<feature type="transmembrane region" description="Helical" evidence="8">
    <location>
        <begin position="41"/>
        <end position="61"/>
    </location>
</feature>
<evidence type="ECO:0000256" key="5">
    <source>
        <dbReference type="ARBA" id="ARBA00022692"/>
    </source>
</evidence>
<feature type="transmembrane region" description="Helical" evidence="8">
    <location>
        <begin position="303"/>
        <end position="322"/>
    </location>
</feature>
<dbReference type="EMBL" id="JAAIRV010000020">
    <property type="protein sequence ID" value="NSI58858.1"/>
    <property type="molecule type" value="Genomic_DNA"/>
</dbReference>
<evidence type="ECO:0000256" key="3">
    <source>
        <dbReference type="ARBA" id="ARBA00022448"/>
    </source>
</evidence>
<dbReference type="InterPro" id="IPR002549">
    <property type="entry name" value="AI-2E-like"/>
</dbReference>
<evidence type="ECO:0000313" key="10">
    <source>
        <dbReference type="Proteomes" id="UP001296580"/>
    </source>
</evidence>
<dbReference type="Proteomes" id="UP001296580">
    <property type="component" value="Unassembled WGS sequence"/>
</dbReference>
<comment type="caution">
    <text evidence="9">The sequence shown here is derived from an EMBL/GenBank/DDBJ whole genome shotgun (WGS) entry which is preliminary data.</text>
</comment>
<comment type="subcellular location">
    <subcellularLocation>
        <location evidence="1">Cell membrane</location>
        <topology evidence="1">Multi-pass membrane protein</topology>
    </subcellularLocation>
</comment>
<comment type="similarity">
    <text evidence="2">Belongs to the autoinducer-2 exporter (AI-2E) (TC 2.A.86) family.</text>
</comment>
<reference evidence="9" key="2">
    <citation type="submission" date="2020-02" db="EMBL/GenBank/DDBJ databases">
        <authorList>
            <person name="Littmann E."/>
            <person name="Sorbara M."/>
        </authorList>
    </citation>
    <scope>NUCLEOTIDE SEQUENCE</scope>
    <source>
        <strain evidence="9">MSK.15.32</strain>
    </source>
</reference>
<evidence type="ECO:0000256" key="7">
    <source>
        <dbReference type="ARBA" id="ARBA00023136"/>
    </source>
</evidence>
<dbReference type="RefSeq" id="WP_009244078.1">
    <property type="nucleotide sequence ID" value="NZ_CABKQB010000002.1"/>
</dbReference>
<organism evidence="9 10">
    <name type="scientific">Mediterraneibacter gnavus</name>
    <name type="common">Ruminococcus gnavus</name>
    <dbReference type="NCBI Taxonomy" id="33038"/>
    <lineage>
        <taxon>Bacteria</taxon>
        <taxon>Bacillati</taxon>
        <taxon>Bacillota</taxon>
        <taxon>Clostridia</taxon>
        <taxon>Lachnospirales</taxon>
        <taxon>Lachnospiraceae</taxon>
        <taxon>Mediterraneibacter</taxon>
    </lineage>
</organism>
<feature type="transmembrane region" description="Helical" evidence="8">
    <location>
        <begin position="244"/>
        <end position="261"/>
    </location>
</feature>
<feature type="transmembrane region" description="Helical" evidence="8">
    <location>
        <begin position="81"/>
        <end position="106"/>
    </location>
</feature>
<feature type="transmembrane region" description="Helical" evidence="8">
    <location>
        <begin position="334"/>
        <end position="367"/>
    </location>
</feature>
<sequence>MNLNKENLKKIRGLIVFTVILLIALWNYSLILDVLGQGVGIVYPFLLGGAIAFVINVPMSFFEEKLFQNQMMKNKKVAQRLARPISLIITLIVVVSVIGLVVFGVLPKLGDTFISIGKGIQSFMPKAQSWAEEIFHNNKEIKEWLDSLTLDWDKIINEVVKFFTSGASSVLGSTFVVARRIASGITTFVIAFVFACYILLQKEKLNIQIRKVMYAYMKEDLVKKVLDVCSLSYRTFSNFLTGQCLEAVILGTMFVICMGILQMPYAMLIGVLIAFTALIPIFGAFIGCVVGAFLILTVAPMKALVFVIMFLILQQIEGNLIYPRVVGSSVGLPSIWVLAAVSIGASLMGIVGMLVFIPIVSVLYALLRGDVYEHLEKKGIAVDRESGEIYRPKEPDVDES</sequence>
<dbReference type="GO" id="GO:0005886">
    <property type="term" value="C:plasma membrane"/>
    <property type="evidence" value="ECO:0007669"/>
    <property type="project" value="UniProtKB-SubCell"/>
</dbReference>
<keyword evidence="5 8" id="KW-0812">Transmembrane</keyword>
<dbReference type="AlphaFoldDB" id="A0A2N5NPU2"/>
<gene>
    <name evidence="9" type="ORF">G4993_10670</name>
</gene>
<feature type="transmembrane region" description="Helical" evidence="8">
    <location>
        <begin position="12"/>
        <end position="29"/>
    </location>
</feature>
<keyword evidence="3" id="KW-0813">Transport</keyword>
<evidence type="ECO:0000313" key="9">
    <source>
        <dbReference type="EMBL" id="NSI58858.1"/>
    </source>
</evidence>
<dbReference type="GO" id="GO:0055085">
    <property type="term" value="P:transmembrane transport"/>
    <property type="evidence" value="ECO:0007669"/>
    <property type="project" value="TreeGrafter"/>
</dbReference>
<evidence type="ECO:0000256" key="1">
    <source>
        <dbReference type="ARBA" id="ARBA00004651"/>
    </source>
</evidence>
<keyword evidence="7 8" id="KW-0472">Membrane</keyword>
<dbReference type="Pfam" id="PF01594">
    <property type="entry name" value="AI-2E_transport"/>
    <property type="match status" value="1"/>
</dbReference>
<evidence type="ECO:0000256" key="8">
    <source>
        <dbReference type="SAM" id="Phobius"/>
    </source>
</evidence>